<name>T2M9S6_HYDVU</name>
<dbReference type="CDD" id="cd22919">
    <property type="entry name" value="HFD_CENP-S"/>
    <property type="match status" value="1"/>
</dbReference>
<sequence length="110" mass="12389">MAETNEDNEKSQLKAALHYAVGKICEMKSDEHNVTYSKAFIACLTETVANEVELFATDLEAFAKHAKRTTINIEDVKLLVRRNPGLAEEIETCSKSLLEKHKPKIKKIKS</sequence>
<evidence type="ECO:0000256" key="4">
    <source>
        <dbReference type="ARBA" id="ARBA00023125"/>
    </source>
</evidence>
<evidence type="ECO:0000256" key="3">
    <source>
        <dbReference type="ARBA" id="ARBA00022763"/>
    </source>
</evidence>
<gene>
    <name evidence="6" type="primary">APITD1</name>
</gene>
<dbReference type="Gene3D" id="1.10.20.10">
    <property type="entry name" value="Histone, subunit A"/>
    <property type="match status" value="1"/>
</dbReference>
<dbReference type="AlphaFoldDB" id="T2M9S6"/>
<dbReference type="OMA" id="WTQIENV"/>
<comment type="similarity">
    <text evidence="1">Belongs to the TAF9 family. CENP-S/MHF1 subfamily.</text>
</comment>
<keyword evidence="4" id="KW-0238">DNA-binding</keyword>
<accession>T2M9S6</accession>
<dbReference type="EMBL" id="HAAD01002584">
    <property type="protein sequence ID" value="CDG68816.1"/>
    <property type="molecule type" value="mRNA"/>
</dbReference>
<dbReference type="GO" id="GO:0003677">
    <property type="term" value="F:DNA binding"/>
    <property type="evidence" value="ECO:0007669"/>
    <property type="project" value="UniProtKB-KW"/>
</dbReference>
<protein>
    <recommendedName>
        <fullName evidence="2">Centromere protein S</fullName>
    </recommendedName>
</protein>
<dbReference type="GO" id="GO:0031297">
    <property type="term" value="P:replication fork processing"/>
    <property type="evidence" value="ECO:0007669"/>
    <property type="project" value="TreeGrafter"/>
</dbReference>
<evidence type="ECO:0000256" key="1">
    <source>
        <dbReference type="ARBA" id="ARBA00006612"/>
    </source>
</evidence>
<keyword evidence="3" id="KW-0227">DNA damage</keyword>
<evidence type="ECO:0000313" key="6">
    <source>
        <dbReference type="EMBL" id="CDG68816.1"/>
    </source>
</evidence>
<dbReference type="OrthoDB" id="1872155at2759"/>
<keyword evidence="5" id="KW-0234">DNA repair</keyword>
<dbReference type="GO" id="GO:0046982">
    <property type="term" value="F:protein heterodimerization activity"/>
    <property type="evidence" value="ECO:0007669"/>
    <property type="project" value="InterPro"/>
</dbReference>
<evidence type="ECO:0000256" key="5">
    <source>
        <dbReference type="ARBA" id="ARBA00023204"/>
    </source>
</evidence>
<dbReference type="InterPro" id="IPR029003">
    <property type="entry name" value="CENP-S/Mhf1"/>
</dbReference>
<dbReference type="GO" id="GO:0003682">
    <property type="term" value="F:chromatin binding"/>
    <property type="evidence" value="ECO:0007669"/>
    <property type="project" value="TreeGrafter"/>
</dbReference>
<proteinExistence type="evidence at transcript level"/>
<reference evidence="6" key="1">
    <citation type="journal article" date="2013" name="Genome Biol. Evol.">
        <title>Punctuated emergences of genetic and phenotypic innovations in eumetazoan, bilaterian, euteleostome, and hominidae ancestors.</title>
        <authorList>
            <person name="Wenger Y."/>
            <person name="Galliot B."/>
        </authorList>
    </citation>
    <scope>NUCLEOTIDE SEQUENCE</scope>
    <source>
        <tissue evidence="6">Whole animals</tissue>
    </source>
</reference>
<dbReference type="Pfam" id="PF15630">
    <property type="entry name" value="CENP-S"/>
    <property type="match status" value="1"/>
</dbReference>
<dbReference type="SUPFAM" id="SSF47113">
    <property type="entry name" value="Histone-fold"/>
    <property type="match status" value="1"/>
</dbReference>
<dbReference type="KEGG" id="hmg:100207713"/>
<dbReference type="GO" id="GO:0000712">
    <property type="term" value="P:resolution of meiotic recombination intermediates"/>
    <property type="evidence" value="ECO:0007669"/>
    <property type="project" value="TreeGrafter"/>
</dbReference>
<dbReference type="PANTHER" id="PTHR22980:SF0">
    <property type="entry name" value="CENTROMERE PROTEIN S"/>
    <property type="match status" value="1"/>
</dbReference>
<dbReference type="InterPro" id="IPR009072">
    <property type="entry name" value="Histone-fold"/>
</dbReference>
<dbReference type="GO" id="GO:0006281">
    <property type="term" value="P:DNA repair"/>
    <property type="evidence" value="ECO:0007669"/>
    <property type="project" value="UniProtKB-KW"/>
</dbReference>
<organism evidence="6">
    <name type="scientific">Hydra vulgaris</name>
    <name type="common">Hydra</name>
    <name type="synonym">Hydra attenuata</name>
    <dbReference type="NCBI Taxonomy" id="6087"/>
    <lineage>
        <taxon>Eukaryota</taxon>
        <taxon>Metazoa</taxon>
        <taxon>Cnidaria</taxon>
        <taxon>Hydrozoa</taxon>
        <taxon>Hydroidolina</taxon>
        <taxon>Anthoathecata</taxon>
        <taxon>Aplanulata</taxon>
        <taxon>Hydridae</taxon>
        <taxon>Hydra</taxon>
    </lineage>
</organism>
<evidence type="ECO:0000256" key="2">
    <source>
        <dbReference type="ARBA" id="ARBA00016400"/>
    </source>
</evidence>
<dbReference type="PANTHER" id="PTHR22980">
    <property type="entry name" value="CORTISTATIN"/>
    <property type="match status" value="1"/>
</dbReference>
<dbReference type="GO" id="GO:0071821">
    <property type="term" value="C:FANCM-MHF complex"/>
    <property type="evidence" value="ECO:0007669"/>
    <property type="project" value="InterPro"/>
</dbReference>